<evidence type="ECO:0000256" key="3">
    <source>
        <dbReference type="PROSITE-ProRule" id="PRU00284"/>
    </source>
</evidence>
<accession>A0ABT6FKZ8</accession>
<gene>
    <name evidence="7" type="ORF">PZE19_31110</name>
</gene>
<dbReference type="InterPro" id="IPR003660">
    <property type="entry name" value="HAMP_dom"/>
</dbReference>
<evidence type="ECO:0000256" key="4">
    <source>
        <dbReference type="SAM" id="MobiDB-lite"/>
    </source>
</evidence>
<dbReference type="Pfam" id="PF13185">
    <property type="entry name" value="GAF_2"/>
    <property type="match status" value="2"/>
</dbReference>
<comment type="similarity">
    <text evidence="2">Belongs to the methyl-accepting chemotaxis (MCP) protein family.</text>
</comment>
<dbReference type="Gene3D" id="3.30.450.20">
    <property type="entry name" value="PAS domain"/>
    <property type="match status" value="1"/>
</dbReference>
<dbReference type="InterPro" id="IPR029016">
    <property type="entry name" value="GAF-like_dom_sf"/>
</dbReference>
<sequence length="834" mass="90069">MKPESPHHDADDRAPTPANGAEATAPELRAKPAPRPTPPRATVSKTRRAMAAAAPAEAVHAEIVEELRADARALTATLAALAGAETIDESVRAVLDVVREKFGWTYASYWKLDATGRTLVYEFDSGRISEEFARHSRSARFREGEGLIGQAWQARDVVVIDDPAAARDCGRCTLAARSGIRTALAVPVVVEGRVVATIDFLTTQTAAIGPERREVIRAIGWIASDKIAKLGKQMELVRIRQMVENAPVNMMYADAEMNIQYMNPCARKTLEKLEAYLPVKVDQMIGASIDVFHKDPSHQRRILSDGATLPRTRTINVGPELFELLVTPMKDHEGRYMFPMVTWEVVTEKVRSQVREAELQADASAMVQLLTALGGATTVSEAAEVALRTVREAFGWWYGSFWEVDHSDGRLRWVADSGSVDEEFRRVSTASRFREGEGFNGQAWQTRDLVFVSDLGEMRGCSRAPVAKRNGLKSGVCFPILVDGRVIGTMDFFTKEEVQLSTNRLETLRGVGRQVSISVERVDRQAQIDRSKRDLEEKVGRLMAAARAAAEGDLTTTIDVQGDDDLGRLGRALAQMIADLKEVIGQVVESASQFGEGSRVVAESANYLSESAQNQAATVEEMSASVQQLSQAINDIDKNAVAAAGLADKTSHLAKQGGESVEQAIEAMVLIKKSSEQVSDIIQVISEIASQTNLLALNAAIEAARAGEHGLGFAVVADEVRKLAERSSAAAKEITALIKESTRRVADGASLSEKAGESLARIVQGVEETAGSIAKIAGATREQSEASSEVEKAIQNVSSLTETNASSSEELSASAEELGAQAASLKQVISGFKV</sequence>
<dbReference type="InterPro" id="IPR003018">
    <property type="entry name" value="GAF"/>
</dbReference>
<dbReference type="SMART" id="SM00065">
    <property type="entry name" value="GAF"/>
    <property type="match status" value="2"/>
</dbReference>
<dbReference type="CDD" id="cd06225">
    <property type="entry name" value="HAMP"/>
    <property type="match status" value="1"/>
</dbReference>
<organism evidence="7 8">
    <name type="scientific">Paludisphaera mucosa</name>
    <dbReference type="NCBI Taxonomy" id="3030827"/>
    <lineage>
        <taxon>Bacteria</taxon>
        <taxon>Pseudomonadati</taxon>
        <taxon>Planctomycetota</taxon>
        <taxon>Planctomycetia</taxon>
        <taxon>Isosphaerales</taxon>
        <taxon>Isosphaeraceae</taxon>
        <taxon>Paludisphaera</taxon>
    </lineage>
</organism>
<dbReference type="SMART" id="SM00304">
    <property type="entry name" value="HAMP"/>
    <property type="match status" value="1"/>
</dbReference>
<feature type="region of interest" description="Disordered" evidence="4">
    <location>
        <begin position="1"/>
        <end position="49"/>
    </location>
</feature>
<dbReference type="Pfam" id="PF00672">
    <property type="entry name" value="HAMP"/>
    <property type="match status" value="1"/>
</dbReference>
<evidence type="ECO:0000313" key="8">
    <source>
        <dbReference type="Proteomes" id="UP001216907"/>
    </source>
</evidence>
<evidence type="ECO:0000256" key="1">
    <source>
        <dbReference type="ARBA" id="ARBA00022500"/>
    </source>
</evidence>
<feature type="compositionally biased region" description="Basic and acidic residues" evidence="4">
    <location>
        <begin position="1"/>
        <end position="14"/>
    </location>
</feature>
<dbReference type="PROSITE" id="PS50111">
    <property type="entry name" value="CHEMOTAXIS_TRANSDUC_2"/>
    <property type="match status" value="1"/>
</dbReference>
<dbReference type="PANTHER" id="PTHR43531:SF11">
    <property type="entry name" value="METHYL-ACCEPTING CHEMOTAXIS PROTEIN 3"/>
    <property type="match status" value="1"/>
</dbReference>
<evidence type="ECO:0000259" key="5">
    <source>
        <dbReference type="PROSITE" id="PS50111"/>
    </source>
</evidence>
<keyword evidence="3" id="KW-0807">Transducer</keyword>
<keyword evidence="1" id="KW-0145">Chemotaxis</keyword>
<evidence type="ECO:0000313" key="7">
    <source>
        <dbReference type="EMBL" id="MDG3008239.1"/>
    </source>
</evidence>
<proteinExistence type="inferred from homology"/>
<dbReference type="Gene3D" id="3.30.450.40">
    <property type="match status" value="2"/>
</dbReference>
<name>A0ABT6FKZ8_9BACT</name>
<reference evidence="7 8" key="1">
    <citation type="submission" date="2023-03" db="EMBL/GenBank/DDBJ databases">
        <title>Paludisphaera mucosa sp. nov. a novel planctomycete from northern fen.</title>
        <authorList>
            <person name="Ivanova A."/>
        </authorList>
    </citation>
    <scope>NUCLEOTIDE SEQUENCE [LARGE SCALE GENOMIC DNA]</scope>
    <source>
        <strain evidence="7 8">Pla2</strain>
    </source>
</reference>
<dbReference type="SUPFAM" id="SSF58104">
    <property type="entry name" value="Methyl-accepting chemotaxis protein (MCP) signaling domain"/>
    <property type="match status" value="1"/>
</dbReference>
<dbReference type="PROSITE" id="PS50885">
    <property type="entry name" value="HAMP"/>
    <property type="match status" value="1"/>
</dbReference>
<dbReference type="EMBL" id="JARRAG010000004">
    <property type="protein sequence ID" value="MDG3008239.1"/>
    <property type="molecule type" value="Genomic_DNA"/>
</dbReference>
<dbReference type="Proteomes" id="UP001216907">
    <property type="component" value="Unassembled WGS sequence"/>
</dbReference>
<dbReference type="RefSeq" id="WP_277864566.1">
    <property type="nucleotide sequence ID" value="NZ_JARRAG010000004.1"/>
</dbReference>
<protein>
    <submittedName>
        <fullName evidence="7">Methyl-accepting chemotaxis protein</fullName>
    </submittedName>
</protein>
<dbReference type="SUPFAM" id="SSF55781">
    <property type="entry name" value="GAF domain-like"/>
    <property type="match status" value="2"/>
</dbReference>
<dbReference type="InterPro" id="IPR004089">
    <property type="entry name" value="MCPsignal_dom"/>
</dbReference>
<dbReference type="CDD" id="cd11386">
    <property type="entry name" value="MCP_signal"/>
    <property type="match status" value="1"/>
</dbReference>
<dbReference type="InterPro" id="IPR051310">
    <property type="entry name" value="MCP_chemotaxis"/>
</dbReference>
<dbReference type="Gene3D" id="1.10.287.950">
    <property type="entry name" value="Methyl-accepting chemotaxis protein"/>
    <property type="match status" value="1"/>
</dbReference>
<comment type="caution">
    <text evidence="7">The sequence shown here is derived from an EMBL/GenBank/DDBJ whole genome shotgun (WGS) entry which is preliminary data.</text>
</comment>
<dbReference type="PANTHER" id="PTHR43531">
    <property type="entry name" value="PROTEIN ICFG"/>
    <property type="match status" value="1"/>
</dbReference>
<dbReference type="SMART" id="SM00283">
    <property type="entry name" value="MA"/>
    <property type="match status" value="1"/>
</dbReference>
<evidence type="ECO:0000259" key="6">
    <source>
        <dbReference type="PROSITE" id="PS50885"/>
    </source>
</evidence>
<feature type="domain" description="HAMP" evidence="6">
    <location>
        <begin position="533"/>
        <end position="585"/>
    </location>
</feature>
<evidence type="ECO:0000256" key="2">
    <source>
        <dbReference type="ARBA" id="ARBA00029447"/>
    </source>
</evidence>
<feature type="domain" description="Methyl-accepting transducer" evidence="5">
    <location>
        <begin position="590"/>
        <end position="819"/>
    </location>
</feature>
<keyword evidence="8" id="KW-1185">Reference proteome</keyword>
<dbReference type="Pfam" id="PF00015">
    <property type="entry name" value="MCPsignal"/>
    <property type="match status" value="1"/>
</dbReference>